<keyword evidence="4 7" id="KW-0067">ATP-binding</keyword>
<comment type="subcellular location">
    <subcellularLocation>
        <location evidence="1 7">Cytoplasm</location>
    </subcellularLocation>
</comment>
<dbReference type="Gene3D" id="3.40.50.300">
    <property type="entry name" value="P-loop containing nucleotide triphosphate hydrolases"/>
    <property type="match status" value="2"/>
</dbReference>
<dbReference type="HAMAP" id="MF_01894">
    <property type="entry name" value="Smc_prok"/>
    <property type="match status" value="1"/>
</dbReference>
<dbReference type="CDD" id="cd03278">
    <property type="entry name" value="ABC_SMC_barmotin"/>
    <property type="match status" value="2"/>
</dbReference>
<name>Q84F05_DESHA</name>
<dbReference type="GO" id="GO:0006260">
    <property type="term" value="P:DNA replication"/>
    <property type="evidence" value="ECO:0007669"/>
    <property type="project" value="UniProtKB-UniRule"/>
</dbReference>
<proteinExistence type="inferred from homology"/>
<dbReference type="GO" id="GO:0005694">
    <property type="term" value="C:chromosome"/>
    <property type="evidence" value="ECO:0007669"/>
    <property type="project" value="InterPro"/>
</dbReference>
<dbReference type="GO" id="GO:0003677">
    <property type="term" value="F:DNA binding"/>
    <property type="evidence" value="ECO:0007669"/>
    <property type="project" value="UniProtKB-UniRule"/>
</dbReference>
<dbReference type="SUPFAM" id="SSF52540">
    <property type="entry name" value="P-loop containing nucleoside triphosphate hydrolases"/>
    <property type="match status" value="1"/>
</dbReference>
<dbReference type="AlphaFoldDB" id="Q84F05"/>
<dbReference type="FunFam" id="3.40.50.300:FF:000901">
    <property type="entry name" value="Chromosome partition protein Smc"/>
    <property type="match status" value="1"/>
</dbReference>
<dbReference type="InterPro" id="IPR024704">
    <property type="entry name" value="SMC"/>
</dbReference>
<keyword evidence="6 7" id="KW-0238">DNA-binding</keyword>
<feature type="domain" description="SMC hinge" evidence="8">
    <location>
        <begin position="538"/>
        <end position="655"/>
    </location>
</feature>
<feature type="coiled-coil region" evidence="7">
    <location>
        <begin position="1011"/>
        <end position="1048"/>
    </location>
</feature>
<keyword evidence="3 7" id="KW-0547">Nucleotide-binding</keyword>
<dbReference type="GO" id="GO:0007059">
    <property type="term" value="P:chromosome segregation"/>
    <property type="evidence" value="ECO:0007669"/>
    <property type="project" value="UniProtKB-UniRule"/>
</dbReference>
<dbReference type="InterPro" id="IPR027417">
    <property type="entry name" value="P-loop_NTPase"/>
</dbReference>
<feature type="binding site" evidence="7">
    <location>
        <begin position="47"/>
        <end position="54"/>
    </location>
    <ligand>
        <name>ATP</name>
        <dbReference type="ChEBI" id="CHEBI:30616"/>
    </ligand>
</feature>
<reference evidence="9" key="1">
    <citation type="journal article" date="2004" name="Mol. Biol. Evol.">
        <title>The evolution of SMC proteins: phylogenetic analysis and structural implications.</title>
        <authorList>
            <person name="Cobbe N."/>
            <person name="Heck M.M."/>
        </authorList>
    </citation>
    <scope>NUCLEOTIDE SEQUENCE</scope>
</reference>
<comment type="similarity">
    <text evidence="7">Belongs to the SMC family.</text>
</comment>
<protein>
    <recommendedName>
        <fullName evidence="7">Chromosome partition protein Smc</fullName>
    </recommendedName>
</protein>
<dbReference type="Gene3D" id="3.30.70.1620">
    <property type="match status" value="1"/>
</dbReference>
<evidence type="ECO:0000256" key="1">
    <source>
        <dbReference type="ARBA" id="ARBA00004496"/>
    </source>
</evidence>
<dbReference type="FunFam" id="3.40.50.300:FF:000984">
    <property type="entry name" value="Chromosome partition protein Smc"/>
    <property type="match status" value="1"/>
</dbReference>
<feature type="coiled-coil region" evidence="7">
    <location>
        <begin position="697"/>
        <end position="752"/>
    </location>
</feature>
<feature type="coiled-coil region" evidence="7">
    <location>
        <begin position="777"/>
        <end position="955"/>
    </location>
</feature>
<dbReference type="GO" id="GO:0007062">
    <property type="term" value="P:sister chromatid cohesion"/>
    <property type="evidence" value="ECO:0007669"/>
    <property type="project" value="InterPro"/>
</dbReference>
<dbReference type="InterPro" id="IPR036277">
    <property type="entry name" value="SMC_hinge_sf"/>
</dbReference>
<sequence>MSLGGRTMAKADTLPVFLKSITIQGFKSFADKVKLELGQGLSVVVGPNGSGKSNVADAIRWVLGEQSAKNLRGSKMEDVIFSGSSVRRPVGMAEVSLFFDNSTGIFPLEYQEVIITRRVYRDGEGQYFINRSSCRLKDIHELFMDTGAGKEGFSIIGQGRVEEILNLRSEERRTLIEEASGITKYRMRKREALKRLDETEHNLERIQDILAEIEGQLGPLEEQATIAREAVELTTEQKALEIEMVAFDLKEVRHKLTSSVQETEELQSAIAAAVADLSQKESGILSNKVKLNLLDEQIQKQQETTYQLDQAVNQIVQELRLRQEREGYLGEQINRVTTELSNHEEKVRQSTEQLRALEDRKALLHKTLDQANQALAADEQRLVEAKARNGLEEIEILRGSLSHLQSKLAESSAELNRLTHQLATLNSTHEQLIKEKKDKEGALLSHEQQEAQVQEQLKTQEGLQTDIRLQAEKAQQENAQFREQSKAGQRELQELNRDLEKKSARYHALKNLEDSLEGYQRGVRELMLAKKKNQPSCGDLCGTLADLLQVEERYEVAIEVALGAGIQNIVTATERGAKEAVHYLKSHNLGRATFLPLDVIQGGKAAVAKEAAKDPGFIGVAVDLITFAEKYRKAFESQLGRTLIVTDMEAATRVARASGYRARIVTLEGDQVHPGGSLTGGSLQRKGSNILGRSREIQELRQECDERRTQQKELELKAGALSIQIQKGEENLKHLMAEEQELKSALAVLRTQELNLRAQAQRIRDEITAVTIRVAGIEQERDELQSHKALEAEEQSKLTDSIQEAQEALARQEEKNRQASREMEQLQERLTQTKVQAAKWEQELKQAVERLVQDQALLGENKHLLERKRKDLQDLEESKARLAFEQGDWESRRREAGEQQQQAQEVLIALRKEREVLSKELMDQEGLAQKKRQEQQTLEQKLHNLELKTARWDAEWETGSKRLLEEFDLTWEEAQAYQSERNRAELAARVQEIKLRMELLGPVNQAAIEEYPKLQERFDFLSVQKQDLEEANESLQQLIAELDKTMSERFEEGFIAVNEAFKVVFKELFNGGYAELRLVDPANLLDTGVEIIAQPPGKKPQLLSLLSGGERALTAIGLLFALLKVKPSPFCVLDEIEASLDDANVSRFAQYIHRLANSTQFLVISHRKGTMEAADVLYGITMEESGVSKLLSVQLEGQDKDTRMA</sequence>
<dbReference type="GO" id="GO:0016887">
    <property type="term" value="F:ATP hydrolysis activity"/>
    <property type="evidence" value="ECO:0007669"/>
    <property type="project" value="InterPro"/>
</dbReference>
<organism evidence="9">
    <name type="scientific">Desulfitobacterium hafniense</name>
    <name type="common">Desulfitobacterium frappieri</name>
    <dbReference type="NCBI Taxonomy" id="49338"/>
    <lineage>
        <taxon>Bacteria</taxon>
        <taxon>Bacillati</taxon>
        <taxon>Bacillota</taxon>
        <taxon>Clostridia</taxon>
        <taxon>Eubacteriales</taxon>
        <taxon>Desulfitobacteriaceae</taxon>
        <taxon>Desulfitobacterium</taxon>
    </lineage>
</organism>
<evidence type="ECO:0000256" key="3">
    <source>
        <dbReference type="ARBA" id="ARBA00022741"/>
    </source>
</evidence>
<comment type="domain">
    <text evidence="7">Contains large globular domains required for ATP hydrolysis at each terminus and a third globular domain forming a flexible hinge near the middle of the molecule. These domains are separated by coiled-coil structures.</text>
</comment>
<dbReference type="NCBIfam" id="TIGR02168">
    <property type="entry name" value="SMC_prok_B"/>
    <property type="match status" value="1"/>
</dbReference>
<gene>
    <name evidence="9" type="primary">SMC</name>
    <name evidence="7" type="synonym">smc</name>
</gene>
<dbReference type="InterPro" id="IPR003395">
    <property type="entry name" value="RecF/RecN/SMC_N"/>
</dbReference>
<evidence type="ECO:0000313" key="9">
    <source>
        <dbReference type="EMBL" id="CAD66596.2"/>
    </source>
</evidence>
<evidence type="ECO:0000256" key="5">
    <source>
        <dbReference type="ARBA" id="ARBA00023054"/>
    </source>
</evidence>
<evidence type="ECO:0000256" key="6">
    <source>
        <dbReference type="ARBA" id="ARBA00023125"/>
    </source>
</evidence>
<comment type="subunit">
    <text evidence="7">Homodimer.</text>
</comment>
<dbReference type="SUPFAM" id="SSF75553">
    <property type="entry name" value="Smc hinge domain"/>
    <property type="match status" value="1"/>
</dbReference>
<dbReference type="GO" id="GO:0030261">
    <property type="term" value="P:chromosome condensation"/>
    <property type="evidence" value="ECO:0007669"/>
    <property type="project" value="InterPro"/>
</dbReference>
<keyword evidence="5 7" id="KW-0175">Coiled coil</keyword>
<accession>Q84F05</accession>
<dbReference type="Pfam" id="PF06470">
    <property type="entry name" value="SMC_hinge"/>
    <property type="match status" value="1"/>
</dbReference>
<keyword evidence="2 7" id="KW-0963">Cytoplasm</keyword>
<feature type="coiled-coil region" evidence="7">
    <location>
        <begin position="333"/>
        <end position="529"/>
    </location>
</feature>
<dbReference type="EMBL" id="AJ543643">
    <property type="protein sequence ID" value="CAD66596.2"/>
    <property type="molecule type" value="Genomic_DNA"/>
</dbReference>
<dbReference type="SMART" id="SM00968">
    <property type="entry name" value="SMC_hinge"/>
    <property type="match status" value="1"/>
</dbReference>
<evidence type="ECO:0000256" key="2">
    <source>
        <dbReference type="ARBA" id="ARBA00022490"/>
    </source>
</evidence>
<feature type="coiled-coil region" evidence="7">
    <location>
        <begin position="182"/>
        <end position="216"/>
    </location>
</feature>
<dbReference type="PANTHER" id="PTHR43977">
    <property type="entry name" value="STRUCTURAL MAINTENANCE OF CHROMOSOMES PROTEIN 3"/>
    <property type="match status" value="1"/>
</dbReference>
<evidence type="ECO:0000256" key="7">
    <source>
        <dbReference type="HAMAP-Rule" id="MF_01894"/>
    </source>
</evidence>
<dbReference type="Gene3D" id="1.20.1060.20">
    <property type="match status" value="1"/>
</dbReference>
<evidence type="ECO:0000259" key="8">
    <source>
        <dbReference type="SMART" id="SM00968"/>
    </source>
</evidence>
<comment type="function">
    <text evidence="7">Required for chromosome condensation and partitioning.</text>
</comment>
<dbReference type="InterPro" id="IPR010935">
    <property type="entry name" value="SMC_hinge"/>
</dbReference>
<dbReference type="InterPro" id="IPR011890">
    <property type="entry name" value="SMC_prok"/>
</dbReference>
<dbReference type="PIRSF" id="PIRSF005719">
    <property type="entry name" value="SMC"/>
    <property type="match status" value="1"/>
</dbReference>
<dbReference type="GO" id="GO:0005524">
    <property type="term" value="F:ATP binding"/>
    <property type="evidence" value="ECO:0007669"/>
    <property type="project" value="UniProtKB-UniRule"/>
</dbReference>
<dbReference type="GO" id="GO:0005737">
    <property type="term" value="C:cytoplasm"/>
    <property type="evidence" value="ECO:0007669"/>
    <property type="project" value="UniProtKB-SubCell"/>
</dbReference>
<evidence type="ECO:0000256" key="4">
    <source>
        <dbReference type="ARBA" id="ARBA00022840"/>
    </source>
</evidence>
<dbReference type="Pfam" id="PF02463">
    <property type="entry name" value="SMC_N"/>
    <property type="match status" value="1"/>
</dbReference>